<dbReference type="Pfam" id="PF12802">
    <property type="entry name" value="MarR_2"/>
    <property type="match status" value="1"/>
</dbReference>
<comment type="caution">
    <text evidence="2">The sequence shown here is derived from an EMBL/GenBank/DDBJ whole genome shotgun (WGS) entry which is preliminary data.</text>
</comment>
<reference evidence="2" key="2">
    <citation type="submission" date="2020-09" db="EMBL/GenBank/DDBJ databases">
        <authorList>
            <person name="Sun Q."/>
            <person name="Zhou Y."/>
        </authorList>
    </citation>
    <scope>NUCLEOTIDE SEQUENCE</scope>
    <source>
        <strain evidence="2">CGMCC 1.15367</strain>
    </source>
</reference>
<dbReference type="PROSITE" id="PS50995">
    <property type="entry name" value="HTH_MARR_2"/>
    <property type="match status" value="1"/>
</dbReference>
<feature type="domain" description="HTH marR-type" evidence="1">
    <location>
        <begin position="33"/>
        <end position="165"/>
    </location>
</feature>
<organism evidence="2 3">
    <name type="scientific">Aureimonas endophytica</name>
    <dbReference type="NCBI Taxonomy" id="2027858"/>
    <lineage>
        <taxon>Bacteria</taxon>
        <taxon>Pseudomonadati</taxon>
        <taxon>Pseudomonadota</taxon>
        <taxon>Alphaproteobacteria</taxon>
        <taxon>Hyphomicrobiales</taxon>
        <taxon>Aurantimonadaceae</taxon>
        <taxon>Aureimonas</taxon>
    </lineage>
</organism>
<dbReference type="SMART" id="SM00347">
    <property type="entry name" value="HTH_MARR"/>
    <property type="match status" value="1"/>
</dbReference>
<name>A0A916ZT65_9HYPH</name>
<dbReference type="InterPro" id="IPR036388">
    <property type="entry name" value="WH-like_DNA-bd_sf"/>
</dbReference>
<dbReference type="Gene3D" id="1.10.10.10">
    <property type="entry name" value="Winged helix-like DNA-binding domain superfamily/Winged helix DNA-binding domain"/>
    <property type="match status" value="1"/>
</dbReference>
<dbReference type="PANTHER" id="PTHR33164:SF43">
    <property type="entry name" value="HTH-TYPE TRANSCRIPTIONAL REPRESSOR YETL"/>
    <property type="match status" value="1"/>
</dbReference>
<dbReference type="RefSeq" id="WP_244639539.1">
    <property type="nucleotide sequence ID" value="NZ_BMIQ01000005.1"/>
</dbReference>
<evidence type="ECO:0000313" key="3">
    <source>
        <dbReference type="Proteomes" id="UP000644699"/>
    </source>
</evidence>
<gene>
    <name evidence="2" type="ORF">GCM10011390_34990</name>
</gene>
<dbReference type="InterPro" id="IPR039422">
    <property type="entry name" value="MarR/SlyA-like"/>
</dbReference>
<reference evidence="2" key="1">
    <citation type="journal article" date="2014" name="Int. J. Syst. Evol. Microbiol.">
        <title>Complete genome sequence of Corynebacterium casei LMG S-19264T (=DSM 44701T), isolated from a smear-ripened cheese.</title>
        <authorList>
            <consortium name="US DOE Joint Genome Institute (JGI-PGF)"/>
            <person name="Walter F."/>
            <person name="Albersmeier A."/>
            <person name="Kalinowski J."/>
            <person name="Ruckert C."/>
        </authorList>
    </citation>
    <scope>NUCLEOTIDE SEQUENCE</scope>
    <source>
        <strain evidence="2">CGMCC 1.15367</strain>
    </source>
</reference>
<evidence type="ECO:0000313" key="2">
    <source>
        <dbReference type="EMBL" id="GGE12841.1"/>
    </source>
</evidence>
<proteinExistence type="predicted"/>
<sequence length="174" mass="19216">MSGVPMADAARAAVDMVGASRLRAEDVDLGVLDGTLSFFIRSINIAVTRDLDRRLDGLDVARGTGKITTLFLVERHPGIRPSVIADVILKDRSAMGRILDDMEGHGLLYRETAEDARAQALFLTERGRALAAEVRGIVASSRDFFAEIDDAEYEAAMAVLRRIYWRIVRKRRAA</sequence>
<accession>A0A916ZT65</accession>
<dbReference type="AlphaFoldDB" id="A0A916ZT65"/>
<dbReference type="InterPro" id="IPR000835">
    <property type="entry name" value="HTH_MarR-typ"/>
</dbReference>
<dbReference type="PANTHER" id="PTHR33164">
    <property type="entry name" value="TRANSCRIPTIONAL REGULATOR, MARR FAMILY"/>
    <property type="match status" value="1"/>
</dbReference>
<keyword evidence="3" id="KW-1185">Reference proteome</keyword>
<protein>
    <submittedName>
        <fullName evidence="2">MarR family transcriptional regulator</fullName>
    </submittedName>
</protein>
<dbReference type="InterPro" id="IPR036390">
    <property type="entry name" value="WH_DNA-bd_sf"/>
</dbReference>
<dbReference type="EMBL" id="BMIQ01000005">
    <property type="protein sequence ID" value="GGE12841.1"/>
    <property type="molecule type" value="Genomic_DNA"/>
</dbReference>
<dbReference type="GO" id="GO:0003700">
    <property type="term" value="F:DNA-binding transcription factor activity"/>
    <property type="evidence" value="ECO:0007669"/>
    <property type="project" value="InterPro"/>
</dbReference>
<dbReference type="GO" id="GO:0006950">
    <property type="term" value="P:response to stress"/>
    <property type="evidence" value="ECO:0007669"/>
    <property type="project" value="TreeGrafter"/>
</dbReference>
<dbReference type="Proteomes" id="UP000644699">
    <property type="component" value="Unassembled WGS sequence"/>
</dbReference>
<dbReference type="SUPFAM" id="SSF46785">
    <property type="entry name" value="Winged helix' DNA-binding domain"/>
    <property type="match status" value="1"/>
</dbReference>
<evidence type="ECO:0000259" key="1">
    <source>
        <dbReference type="PROSITE" id="PS50995"/>
    </source>
</evidence>